<accession>A0ABD0M1R9</accession>
<proteinExistence type="predicted"/>
<dbReference type="EMBL" id="JACVVK020000009">
    <property type="protein sequence ID" value="KAK7505652.1"/>
    <property type="molecule type" value="Genomic_DNA"/>
</dbReference>
<evidence type="ECO:0000313" key="1">
    <source>
        <dbReference type="EMBL" id="KAK7505652.1"/>
    </source>
</evidence>
<dbReference type="AlphaFoldDB" id="A0ABD0M1R9"/>
<feature type="non-terminal residue" evidence="1">
    <location>
        <position position="50"/>
    </location>
</feature>
<gene>
    <name evidence="1" type="ORF">BaRGS_00002923</name>
</gene>
<sequence length="50" mass="5339">MRGLLMLAGDPVVCLSTAVEARVAKETLRGLGEFHRSASLPTHGQTMRSS</sequence>
<reference evidence="1 2" key="1">
    <citation type="journal article" date="2023" name="Sci. Data">
        <title>Genome assembly of the Korean intertidal mud-creeper Batillaria attramentaria.</title>
        <authorList>
            <person name="Patra A.K."/>
            <person name="Ho P.T."/>
            <person name="Jun S."/>
            <person name="Lee S.J."/>
            <person name="Kim Y."/>
            <person name="Won Y.J."/>
        </authorList>
    </citation>
    <scope>NUCLEOTIDE SEQUENCE [LARGE SCALE GENOMIC DNA]</scope>
    <source>
        <strain evidence="1">Wonlab-2016</strain>
    </source>
</reference>
<dbReference type="Proteomes" id="UP001519460">
    <property type="component" value="Unassembled WGS sequence"/>
</dbReference>
<organism evidence="1 2">
    <name type="scientific">Batillaria attramentaria</name>
    <dbReference type="NCBI Taxonomy" id="370345"/>
    <lineage>
        <taxon>Eukaryota</taxon>
        <taxon>Metazoa</taxon>
        <taxon>Spiralia</taxon>
        <taxon>Lophotrochozoa</taxon>
        <taxon>Mollusca</taxon>
        <taxon>Gastropoda</taxon>
        <taxon>Caenogastropoda</taxon>
        <taxon>Sorbeoconcha</taxon>
        <taxon>Cerithioidea</taxon>
        <taxon>Batillariidae</taxon>
        <taxon>Batillaria</taxon>
    </lineage>
</organism>
<name>A0ABD0M1R9_9CAEN</name>
<protein>
    <submittedName>
        <fullName evidence="1">Uncharacterized protein</fullName>
    </submittedName>
</protein>
<comment type="caution">
    <text evidence="1">The sequence shown here is derived from an EMBL/GenBank/DDBJ whole genome shotgun (WGS) entry which is preliminary data.</text>
</comment>
<keyword evidence="2" id="KW-1185">Reference proteome</keyword>
<evidence type="ECO:0000313" key="2">
    <source>
        <dbReference type="Proteomes" id="UP001519460"/>
    </source>
</evidence>